<reference evidence="1" key="1">
    <citation type="submission" date="2014-12" db="EMBL/GenBank/DDBJ databases">
        <title>Insight into the proteome of Arion vulgaris.</title>
        <authorList>
            <person name="Aradska J."/>
            <person name="Bulat T."/>
            <person name="Smidak R."/>
            <person name="Sarate P."/>
            <person name="Gangsoo J."/>
            <person name="Sialana F."/>
            <person name="Bilban M."/>
            <person name="Lubec G."/>
        </authorList>
    </citation>
    <scope>NUCLEOTIDE SEQUENCE</scope>
    <source>
        <tissue evidence="1">Skin</tissue>
    </source>
</reference>
<accession>A0A0B7BHH1</accession>
<dbReference type="AlphaFoldDB" id="A0A0B7BHH1"/>
<evidence type="ECO:0000313" key="1">
    <source>
        <dbReference type="EMBL" id="CEK92393.1"/>
    </source>
</evidence>
<sequence length="50" mass="5889">FICSSNVTTLLKCQKIKKQHHKAGIFVGNKFTGNFQHYFIKFMQEINKNK</sequence>
<name>A0A0B7BHH1_9EUPU</name>
<dbReference type="EMBL" id="HACG01045528">
    <property type="protein sequence ID" value="CEK92393.1"/>
    <property type="molecule type" value="Transcribed_RNA"/>
</dbReference>
<feature type="non-terminal residue" evidence="1">
    <location>
        <position position="1"/>
    </location>
</feature>
<protein>
    <submittedName>
        <fullName evidence="1">Uncharacterized protein</fullName>
    </submittedName>
</protein>
<organism evidence="1">
    <name type="scientific">Arion vulgaris</name>
    <dbReference type="NCBI Taxonomy" id="1028688"/>
    <lineage>
        <taxon>Eukaryota</taxon>
        <taxon>Metazoa</taxon>
        <taxon>Spiralia</taxon>
        <taxon>Lophotrochozoa</taxon>
        <taxon>Mollusca</taxon>
        <taxon>Gastropoda</taxon>
        <taxon>Heterobranchia</taxon>
        <taxon>Euthyneura</taxon>
        <taxon>Panpulmonata</taxon>
        <taxon>Eupulmonata</taxon>
        <taxon>Stylommatophora</taxon>
        <taxon>Helicina</taxon>
        <taxon>Arionoidea</taxon>
        <taxon>Arionidae</taxon>
        <taxon>Arion</taxon>
    </lineage>
</organism>
<gene>
    <name evidence="1" type="primary">ORF188046</name>
</gene>
<proteinExistence type="predicted"/>